<proteinExistence type="inferred from homology"/>
<dbReference type="CDD" id="cd11330">
    <property type="entry name" value="AmyAc_OligoGlu"/>
    <property type="match status" value="1"/>
</dbReference>
<dbReference type="Gene3D" id="3.90.400.10">
    <property type="entry name" value="Oligo-1,6-glucosidase, Domain 2"/>
    <property type="match status" value="1"/>
</dbReference>
<evidence type="ECO:0000259" key="2">
    <source>
        <dbReference type="SMART" id="SM00642"/>
    </source>
</evidence>
<dbReference type="SMART" id="SM00642">
    <property type="entry name" value="Aamy"/>
    <property type="match status" value="1"/>
</dbReference>
<dbReference type="Pfam" id="PF16657">
    <property type="entry name" value="Malt_amylase_C"/>
    <property type="match status" value="1"/>
</dbReference>
<dbReference type="InterPro" id="IPR017853">
    <property type="entry name" value="GH"/>
</dbReference>
<dbReference type="Pfam" id="PF00128">
    <property type="entry name" value="Alpha-amylase"/>
    <property type="match status" value="1"/>
</dbReference>
<dbReference type="PANTHER" id="PTHR10357">
    <property type="entry name" value="ALPHA-AMYLASE FAMILY MEMBER"/>
    <property type="match status" value="1"/>
</dbReference>
<name>A0ABN4YDI3_9GAMM</name>
<reference evidence="3 4" key="1">
    <citation type="submission" date="2017-03" db="EMBL/GenBank/DDBJ databases">
        <title>Genome sequencing of Shewanella japonica KCTC 22435.</title>
        <authorList>
            <person name="Kim K.M."/>
        </authorList>
    </citation>
    <scope>NUCLEOTIDE SEQUENCE [LARGE SCALE GENOMIC DNA]</scope>
    <source>
        <strain evidence="3 4">KCTC 22435</strain>
    </source>
</reference>
<protein>
    <submittedName>
        <fullName evidence="3">Alpha-glucosidase</fullName>
    </submittedName>
</protein>
<dbReference type="InterPro" id="IPR006047">
    <property type="entry name" value="GH13_cat_dom"/>
</dbReference>
<dbReference type="PANTHER" id="PTHR10357:SF179">
    <property type="entry name" value="NEUTRAL AND BASIC AMINO ACID TRANSPORT PROTEIN RBAT"/>
    <property type="match status" value="1"/>
</dbReference>
<dbReference type="SUPFAM" id="SSF51445">
    <property type="entry name" value="(Trans)glycosidases"/>
    <property type="match status" value="1"/>
</dbReference>
<sequence>MSQLSWWRGGVIYQVYPRSLMDSNGDGVGDLQGIIAKLDYIASLNVDAIWISPFFKSPMKDFGYDISDYLDVDPMFGTMNDFDELIAKAHKLNIKVVIDQVLSHTSDEHAWFKQSKLSRDNDKSDWYVWADPQEDGTAPNNWLAIFGGCAWEWEPRRQQYYLHNFLKSQPDLNFHNPEVRKAVLDNVEFWLKKGVDGFRLDAITFCYHDEQLRDNPAKPKDQRQGRGFSEDNPYAYQYHYYNNTRPQTVGFIEDLRALINKYPGAVTLGEVSSEDSLATMAEYTQGDDRLHMAYSFELLTNDFSAAYIRQTVEELEASIGNGWPCWAIGNHDVQRVATRWGKGEANPDLVKMLNGLLFSLRGSVCSYQGEELGLTEAPIEYEQLQDPFGITFWPMFKGRDGCRTPMPWDNAHLQAGFSQSKQTWLPIPDAHKQLAVDVQEQNSNSTLHAYRHFLAWRKDFPALIAGDIKFIDSSEPILAFTRHFETQTLLVVFNLANKAHEFDVSNFTIKQVITDHGLASAVVDKNNSVSLDAFNCFFAVID</sequence>
<organism evidence="3 4">
    <name type="scientific">Shewanella japonica</name>
    <dbReference type="NCBI Taxonomy" id="93973"/>
    <lineage>
        <taxon>Bacteria</taxon>
        <taxon>Pseudomonadati</taxon>
        <taxon>Pseudomonadota</taxon>
        <taxon>Gammaproteobacteria</taxon>
        <taxon>Alteromonadales</taxon>
        <taxon>Shewanellaceae</taxon>
        <taxon>Shewanella</taxon>
    </lineage>
</organism>
<dbReference type="InterPro" id="IPR032091">
    <property type="entry name" value="Malt_amylase-like_C"/>
</dbReference>
<dbReference type="RefSeq" id="WP_080915823.1">
    <property type="nucleotide sequence ID" value="NZ_CP020472.1"/>
</dbReference>
<dbReference type="Gene3D" id="3.20.20.80">
    <property type="entry name" value="Glycosidases"/>
    <property type="match status" value="2"/>
</dbReference>
<dbReference type="InterPro" id="IPR013780">
    <property type="entry name" value="Glyco_hydro_b"/>
</dbReference>
<dbReference type="InterPro" id="IPR045857">
    <property type="entry name" value="O16G_dom_2"/>
</dbReference>
<evidence type="ECO:0000313" key="3">
    <source>
        <dbReference type="EMBL" id="ARD22508.1"/>
    </source>
</evidence>
<keyword evidence="4" id="KW-1185">Reference proteome</keyword>
<evidence type="ECO:0000313" key="4">
    <source>
        <dbReference type="Proteomes" id="UP000191820"/>
    </source>
</evidence>
<comment type="similarity">
    <text evidence="1">Belongs to the glycosyl hydrolase 13 family.</text>
</comment>
<dbReference type="Proteomes" id="UP000191820">
    <property type="component" value="Chromosome"/>
</dbReference>
<dbReference type="EMBL" id="CP020472">
    <property type="protein sequence ID" value="ARD22508.1"/>
    <property type="molecule type" value="Genomic_DNA"/>
</dbReference>
<evidence type="ECO:0000256" key="1">
    <source>
        <dbReference type="ARBA" id="ARBA00008061"/>
    </source>
</evidence>
<dbReference type="Gene3D" id="2.60.40.1180">
    <property type="entry name" value="Golgi alpha-mannosidase II"/>
    <property type="match status" value="1"/>
</dbReference>
<feature type="domain" description="Glycosyl hydrolase family 13 catalytic" evidence="2">
    <location>
        <begin position="14"/>
        <end position="403"/>
    </location>
</feature>
<accession>A0ABN4YDI3</accession>
<dbReference type="SUPFAM" id="SSF51011">
    <property type="entry name" value="Glycosyl hydrolase domain"/>
    <property type="match status" value="1"/>
</dbReference>
<gene>
    <name evidence="3" type="ORF">SJ2017_2215</name>
</gene>